<gene>
    <name evidence="1" type="ORF">JFY71_02660</name>
</gene>
<organism evidence="1 2">
    <name type="scientific">Miniphocaeibacter halophilus</name>
    <dbReference type="NCBI Taxonomy" id="2931922"/>
    <lineage>
        <taxon>Bacteria</taxon>
        <taxon>Bacillati</taxon>
        <taxon>Bacillota</taxon>
        <taxon>Tissierellia</taxon>
        <taxon>Tissierellales</taxon>
        <taxon>Peptoniphilaceae</taxon>
        <taxon>Miniphocaeibacter</taxon>
    </lineage>
</organism>
<dbReference type="Proteomes" id="UP000595814">
    <property type="component" value="Chromosome"/>
</dbReference>
<proteinExistence type="predicted"/>
<dbReference type="EMBL" id="CP066744">
    <property type="protein sequence ID" value="QQK08455.1"/>
    <property type="molecule type" value="Genomic_DNA"/>
</dbReference>
<sequence>MSKVIIVGAGASGVMASILLKRKGHEVLVFERNEKPMKKIYATGNGRCNFTNRNIEFSNYHGKNPKFVMSAIKSFGYDEVIDFFNDIGIKELELENGKIYPMSLQASSVVKQMTLEAEKLGVKFKYNSYIKMLDFKNKPKAILYNNEEFEGDYIIVATGGKAMTKSGSDGNGYLLLEKIGHSIISTHPGIVQLKLENNEFKKINGTKIPGYIYLMNKNKKTMEQFSDILFTDYGISGPGILQISGEAIRKLKANKDVYISVDLLPYLKEDELYSYLKSNFEKNSYKKLSQALVGTINDKVISSLIEYLNLEDIVVGNLSKEIIFEISKTIKDLRLKVTGYKSEKDGQVTCGGISTKEIDPRTMKSKIQDKLYIIGEIMDIDGDCGGYNLHWAWASANACAKDIV</sequence>
<name>A0AC61MS78_9FIRM</name>
<evidence type="ECO:0000313" key="1">
    <source>
        <dbReference type="EMBL" id="QQK08455.1"/>
    </source>
</evidence>
<keyword evidence="2" id="KW-1185">Reference proteome</keyword>
<reference evidence="1 2" key="1">
    <citation type="journal article" date="2022" name="Int. J. Syst. Evol. Microbiol.">
        <title>Miniphocaeibacter halophilus sp. nov., an ammonium-tolerant acetate-producing bacterium isolated from a biogas system.</title>
        <authorList>
            <person name="Schnurer A."/>
            <person name="Singh A."/>
            <person name="Bi S."/>
            <person name="Qiao W."/>
            <person name="Westerholm M."/>
        </authorList>
    </citation>
    <scope>NUCLEOTIDE SEQUENCE [LARGE SCALE GENOMIC DNA]</scope>
    <source>
        <strain evidence="1 2">AMB_01</strain>
    </source>
</reference>
<accession>A0AC61MS78</accession>
<protein>
    <submittedName>
        <fullName evidence="1">NAD(P)/FAD-dependent oxidoreductase</fullName>
    </submittedName>
</protein>
<evidence type="ECO:0000313" key="2">
    <source>
        <dbReference type="Proteomes" id="UP000595814"/>
    </source>
</evidence>